<reference evidence="14 15" key="1">
    <citation type="journal article" date="2020" name="ISME J.">
        <title>Comparative genomics reveals insights into cyanobacterial evolution and habitat adaptation.</title>
        <authorList>
            <person name="Chen M.Y."/>
            <person name="Teng W.K."/>
            <person name="Zhao L."/>
            <person name="Hu C.X."/>
            <person name="Zhou Y.K."/>
            <person name="Han B.P."/>
            <person name="Song L.R."/>
            <person name="Shu W.S."/>
        </authorList>
    </citation>
    <scope>NUCLEOTIDE SEQUENCE [LARGE SCALE GENOMIC DNA]</scope>
    <source>
        <strain evidence="14 15">FACHB-130</strain>
    </source>
</reference>
<dbReference type="InterPro" id="IPR013785">
    <property type="entry name" value="Aldolase_TIM"/>
</dbReference>
<comment type="subunit">
    <text evidence="12">Monomer and homodimer.</text>
</comment>
<gene>
    <name evidence="12 14" type="primary">moaA</name>
    <name evidence="14" type="ORF">H6G74_08970</name>
</gene>
<feature type="binding site" evidence="12">
    <location>
        <position position="252"/>
    </location>
    <ligand>
        <name>[4Fe-4S] cluster</name>
        <dbReference type="ChEBI" id="CHEBI:49883"/>
        <label>2</label>
        <note>4Fe-4S-substrate</note>
    </ligand>
</feature>
<keyword evidence="7 12" id="KW-0411">Iron-sulfur</keyword>
<dbReference type="SFLD" id="SFLDG01067">
    <property type="entry name" value="SPASM/twitch_domain_containing"/>
    <property type="match status" value="1"/>
</dbReference>
<dbReference type="Pfam" id="PF06463">
    <property type="entry name" value="Mob_synth_C"/>
    <property type="match status" value="1"/>
</dbReference>
<dbReference type="EMBL" id="JACJTB010000007">
    <property type="protein sequence ID" value="MBD2594459.1"/>
    <property type="molecule type" value="Genomic_DNA"/>
</dbReference>
<dbReference type="Pfam" id="PF04055">
    <property type="entry name" value="Radical_SAM"/>
    <property type="match status" value="1"/>
</dbReference>
<comment type="catalytic activity">
    <reaction evidence="11 12">
        <text>GTP + AH2 + S-adenosyl-L-methionine = (8S)-3',8-cyclo-7,8-dihydroguanosine 5'-triphosphate + 5'-deoxyadenosine + L-methionine + A + H(+)</text>
        <dbReference type="Rhea" id="RHEA:49576"/>
        <dbReference type="ChEBI" id="CHEBI:13193"/>
        <dbReference type="ChEBI" id="CHEBI:15378"/>
        <dbReference type="ChEBI" id="CHEBI:17319"/>
        <dbReference type="ChEBI" id="CHEBI:17499"/>
        <dbReference type="ChEBI" id="CHEBI:37565"/>
        <dbReference type="ChEBI" id="CHEBI:57844"/>
        <dbReference type="ChEBI" id="CHEBI:59789"/>
        <dbReference type="ChEBI" id="CHEBI:131766"/>
        <dbReference type="EC" id="4.1.99.22"/>
    </reaction>
</comment>
<evidence type="ECO:0000256" key="12">
    <source>
        <dbReference type="HAMAP-Rule" id="MF_01225"/>
    </source>
</evidence>
<feature type="binding site" evidence="12">
    <location>
        <position position="21"/>
    </location>
    <ligand>
        <name>S-adenosyl-L-methionine</name>
        <dbReference type="ChEBI" id="CHEBI:59789"/>
    </ligand>
</feature>
<dbReference type="EC" id="4.1.99.22" evidence="1 12"/>
<dbReference type="NCBIfam" id="TIGR02666">
    <property type="entry name" value="moaA"/>
    <property type="match status" value="1"/>
</dbReference>
<comment type="cofactor">
    <cofactor evidence="12">
        <name>[4Fe-4S] cluster</name>
        <dbReference type="ChEBI" id="CHEBI:49883"/>
    </cofactor>
    <text evidence="12">Binds 2 [4Fe-4S] clusters. Binds 1 [4Fe-4S] cluster coordinated with 3 cysteines and an exchangeable S-adenosyl-L-methionine and 1 [4Fe-4S] cluster coordinated with 3 cysteines and the GTP-derived substrate.</text>
</comment>
<feature type="binding site" evidence="12">
    <location>
        <position position="22"/>
    </location>
    <ligand>
        <name>[4Fe-4S] cluster</name>
        <dbReference type="ChEBI" id="CHEBI:49883"/>
        <label>1</label>
        <note>4Fe-4S-S-AdoMet</note>
    </ligand>
</feature>
<evidence type="ECO:0000256" key="1">
    <source>
        <dbReference type="ARBA" id="ARBA00012167"/>
    </source>
</evidence>
<feature type="binding site" evidence="12">
    <location>
        <position position="60"/>
    </location>
    <ligand>
        <name>GTP</name>
        <dbReference type="ChEBI" id="CHEBI:37565"/>
    </ligand>
</feature>
<feature type="binding site" evidence="12">
    <location>
        <position position="91"/>
    </location>
    <ligand>
        <name>GTP</name>
        <dbReference type="ChEBI" id="CHEBI:37565"/>
    </ligand>
</feature>
<keyword evidence="2 12" id="KW-0004">4Fe-4S</keyword>
<feature type="binding site" evidence="12">
    <location>
        <position position="155"/>
    </location>
    <ligand>
        <name>GTP</name>
        <dbReference type="ChEBI" id="CHEBI:37565"/>
    </ligand>
</feature>
<evidence type="ECO:0000256" key="4">
    <source>
        <dbReference type="ARBA" id="ARBA00022723"/>
    </source>
</evidence>
<evidence type="ECO:0000256" key="11">
    <source>
        <dbReference type="ARBA" id="ARBA00048697"/>
    </source>
</evidence>
<dbReference type="InterPro" id="IPR007197">
    <property type="entry name" value="rSAM"/>
</dbReference>
<dbReference type="SFLD" id="SFLDG01383">
    <property type="entry name" value="cyclic_pyranopterin_phosphate"/>
    <property type="match status" value="1"/>
</dbReference>
<evidence type="ECO:0000256" key="10">
    <source>
        <dbReference type="ARBA" id="ARBA00023239"/>
    </source>
</evidence>
<dbReference type="InterPro" id="IPR010505">
    <property type="entry name" value="MoaA_twitch"/>
</dbReference>
<evidence type="ECO:0000256" key="6">
    <source>
        <dbReference type="ARBA" id="ARBA00023004"/>
    </source>
</evidence>
<feature type="binding site" evidence="12">
    <location>
        <position position="115"/>
    </location>
    <ligand>
        <name>S-adenosyl-L-methionine</name>
        <dbReference type="ChEBI" id="CHEBI:59789"/>
    </ligand>
</feature>
<dbReference type="SFLD" id="SFLDG01386">
    <property type="entry name" value="main_SPASM_domain-containing"/>
    <property type="match status" value="1"/>
</dbReference>
<evidence type="ECO:0000256" key="7">
    <source>
        <dbReference type="ARBA" id="ARBA00023014"/>
    </source>
</evidence>
<feature type="binding site" evidence="12">
    <location>
        <position position="64"/>
    </location>
    <ligand>
        <name>S-adenosyl-L-methionine</name>
        <dbReference type="ChEBI" id="CHEBI:59789"/>
    </ligand>
</feature>
<evidence type="ECO:0000256" key="3">
    <source>
        <dbReference type="ARBA" id="ARBA00022691"/>
    </source>
</evidence>
<organism evidence="14 15">
    <name type="scientific">Nostoc spongiaeforme FACHB-130</name>
    <dbReference type="NCBI Taxonomy" id="1357510"/>
    <lineage>
        <taxon>Bacteria</taxon>
        <taxon>Bacillati</taxon>
        <taxon>Cyanobacteriota</taxon>
        <taxon>Cyanophyceae</taxon>
        <taxon>Nostocales</taxon>
        <taxon>Nostocaceae</taxon>
        <taxon>Nostoc</taxon>
    </lineage>
</organism>
<evidence type="ECO:0000313" key="15">
    <source>
        <dbReference type="Proteomes" id="UP000603457"/>
    </source>
</evidence>
<comment type="similarity">
    <text evidence="12">Belongs to the radical SAM superfamily. MoaA family.</text>
</comment>
<dbReference type="InterPro" id="IPR006638">
    <property type="entry name" value="Elp3/MiaA/NifB-like_rSAM"/>
</dbReference>
<feature type="binding site" evidence="12">
    <location>
        <begin position="257"/>
        <end position="259"/>
    </location>
    <ligand>
        <name>GTP</name>
        <dbReference type="ChEBI" id="CHEBI:37565"/>
    </ligand>
</feature>
<sequence>MNQVDYLRISLIDRCNFRCQYCMPEGAELEYALKQQLLSDAELLTLIQEVFIPVGFTRFRLTGGEPLLRPGVVDLVKAIASFRETQDLSMTTNGFLLAPIAKNLYEAGLRRINISLDSLDPDIFDQIIGNHGRSRWEQVWNGIQAAYKVGFNPLKLNVVVIPGVNDHEILDLAALTIEKQWHVRFIEFMPIGNWQLFGDRGWISSADLRQRIRKQWGLTESQVCGSGPADVFQIPGAKGTLGFISQMSECFCDRCNRMRFSADGWLRPCLLNETGQLDLKTALRSGVSIHQLREQVRHLLAIKPEINFKGRDSGTTGTYSRTMSQIGG</sequence>
<dbReference type="InterPro" id="IPR050105">
    <property type="entry name" value="MoCo_biosynth_MoaA/MoaC"/>
</dbReference>
<comment type="caution">
    <text evidence="14">The sequence shown here is derived from an EMBL/GenBank/DDBJ whole genome shotgun (WGS) entry which is preliminary data.</text>
</comment>
<dbReference type="PANTHER" id="PTHR22960">
    <property type="entry name" value="MOLYBDOPTERIN COFACTOR SYNTHESIS PROTEIN A"/>
    <property type="match status" value="1"/>
</dbReference>
<dbReference type="InterPro" id="IPR000385">
    <property type="entry name" value="MoaA_NifB_PqqE_Fe-S-bd_CS"/>
</dbReference>
<dbReference type="PROSITE" id="PS01305">
    <property type="entry name" value="MOAA_NIFB_PQQE"/>
    <property type="match status" value="1"/>
</dbReference>
<proteinExistence type="inferred from homology"/>
<evidence type="ECO:0000313" key="14">
    <source>
        <dbReference type="EMBL" id="MBD2594459.1"/>
    </source>
</evidence>
<dbReference type="CDD" id="cd01335">
    <property type="entry name" value="Radical_SAM"/>
    <property type="match status" value="1"/>
</dbReference>
<dbReference type="Proteomes" id="UP000603457">
    <property type="component" value="Unassembled WGS sequence"/>
</dbReference>
<dbReference type="InterPro" id="IPR040064">
    <property type="entry name" value="MoaA-like"/>
</dbReference>
<feature type="binding site" evidence="12">
    <location>
        <position position="8"/>
    </location>
    <ligand>
        <name>GTP</name>
        <dbReference type="ChEBI" id="CHEBI:37565"/>
    </ligand>
</feature>
<keyword evidence="6 12" id="KW-0408">Iron</keyword>
<keyword evidence="5 12" id="KW-0547">Nucleotide-binding</keyword>
<keyword evidence="4 12" id="KW-0479">Metal-binding</keyword>
<dbReference type="SUPFAM" id="SSF102114">
    <property type="entry name" value="Radical SAM enzymes"/>
    <property type="match status" value="1"/>
</dbReference>
<keyword evidence="15" id="KW-1185">Reference proteome</keyword>
<comment type="function">
    <text evidence="12">Catalyzes the cyclization of GTP to (8S)-3',8-cyclo-7,8-dihydroguanosine 5'-triphosphate.</text>
</comment>
<evidence type="ECO:0000256" key="8">
    <source>
        <dbReference type="ARBA" id="ARBA00023134"/>
    </source>
</evidence>
<accession>A0ABR8FTJ3</accession>
<dbReference type="RefSeq" id="WP_190967322.1">
    <property type="nucleotide sequence ID" value="NZ_JACJTB010000007.1"/>
</dbReference>
<dbReference type="PROSITE" id="PS51918">
    <property type="entry name" value="RADICAL_SAM"/>
    <property type="match status" value="1"/>
</dbReference>
<keyword evidence="9 12" id="KW-0501">Molybdenum cofactor biosynthesis</keyword>
<comment type="pathway">
    <text evidence="12">Cofactor biosynthesis; molybdopterin biosynthesis.</text>
</comment>
<keyword evidence="10 12" id="KW-0456">Lyase</keyword>
<dbReference type="SMART" id="SM00729">
    <property type="entry name" value="Elp3"/>
    <property type="match status" value="1"/>
</dbReference>
<keyword evidence="3 12" id="KW-0949">S-adenosyl-L-methionine</keyword>
<feature type="binding site" evidence="12">
    <location>
        <position position="189"/>
    </location>
    <ligand>
        <name>S-adenosyl-L-methionine</name>
        <dbReference type="ChEBI" id="CHEBI:59789"/>
    </ligand>
</feature>
<evidence type="ECO:0000256" key="9">
    <source>
        <dbReference type="ARBA" id="ARBA00023150"/>
    </source>
</evidence>
<feature type="domain" description="Radical SAM core" evidence="13">
    <location>
        <begin position="1"/>
        <end position="229"/>
    </location>
</feature>
<dbReference type="PANTHER" id="PTHR22960:SF0">
    <property type="entry name" value="MOLYBDENUM COFACTOR BIOSYNTHESIS PROTEIN 1"/>
    <property type="match status" value="1"/>
</dbReference>
<evidence type="ECO:0000256" key="2">
    <source>
        <dbReference type="ARBA" id="ARBA00022485"/>
    </source>
</evidence>
<feature type="binding site" evidence="12">
    <location>
        <position position="15"/>
    </location>
    <ligand>
        <name>[4Fe-4S] cluster</name>
        <dbReference type="ChEBI" id="CHEBI:49883"/>
        <label>1</label>
        <note>4Fe-4S-S-AdoMet</note>
    </ligand>
</feature>
<dbReference type="HAMAP" id="MF_01225_B">
    <property type="entry name" value="MoaA_B"/>
    <property type="match status" value="1"/>
</dbReference>
<feature type="binding site" evidence="12">
    <location>
        <position position="269"/>
    </location>
    <ligand>
        <name>[4Fe-4S] cluster</name>
        <dbReference type="ChEBI" id="CHEBI:49883"/>
        <label>2</label>
        <note>4Fe-4S-substrate</note>
    </ligand>
</feature>
<keyword evidence="8 12" id="KW-0342">GTP-binding</keyword>
<dbReference type="Gene3D" id="3.20.20.70">
    <property type="entry name" value="Aldolase class I"/>
    <property type="match status" value="1"/>
</dbReference>
<dbReference type="InterPro" id="IPR058240">
    <property type="entry name" value="rSAM_sf"/>
</dbReference>
<dbReference type="SFLD" id="SFLDS00029">
    <property type="entry name" value="Radical_SAM"/>
    <property type="match status" value="1"/>
</dbReference>
<name>A0ABR8FTJ3_9NOSO</name>
<evidence type="ECO:0000256" key="5">
    <source>
        <dbReference type="ARBA" id="ARBA00022741"/>
    </source>
</evidence>
<protein>
    <recommendedName>
        <fullName evidence="1 12">GTP 3',8-cyclase</fullName>
        <ecNumber evidence="1 12">4.1.99.22</ecNumber>
    </recommendedName>
    <alternativeName>
        <fullName evidence="12">Molybdenum cofactor biosynthesis protein A</fullName>
    </alternativeName>
</protein>
<feature type="binding site" evidence="12">
    <location>
        <position position="19"/>
    </location>
    <ligand>
        <name>[4Fe-4S] cluster</name>
        <dbReference type="ChEBI" id="CHEBI:49883"/>
        <label>1</label>
        <note>4Fe-4S-S-AdoMet</note>
    </ligand>
</feature>
<dbReference type="CDD" id="cd21117">
    <property type="entry name" value="Twitch_MoaA"/>
    <property type="match status" value="1"/>
</dbReference>
<evidence type="ECO:0000259" key="13">
    <source>
        <dbReference type="PROSITE" id="PS51918"/>
    </source>
</evidence>
<feature type="binding site" evidence="12">
    <location>
        <position position="255"/>
    </location>
    <ligand>
        <name>[4Fe-4S] cluster</name>
        <dbReference type="ChEBI" id="CHEBI:49883"/>
        <label>2</label>
        <note>4Fe-4S-substrate</note>
    </ligand>
</feature>
<dbReference type="InterPro" id="IPR013483">
    <property type="entry name" value="MoaA"/>
</dbReference>